<accession>A0A2S2NPJ9</accession>
<evidence type="ECO:0000313" key="1">
    <source>
        <dbReference type="EMBL" id="MBY19123.1"/>
    </source>
</evidence>
<organism evidence="1">
    <name type="scientific">Schizaphis graminum</name>
    <name type="common">Green bug aphid</name>
    <dbReference type="NCBI Taxonomy" id="13262"/>
    <lineage>
        <taxon>Eukaryota</taxon>
        <taxon>Metazoa</taxon>
        <taxon>Ecdysozoa</taxon>
        <taxon>Arthropoda</taxon>
        <taxon>Hexapoda</taxon>
        <taxon>Insecta</taxon>
        <taxon>Pterygota</taxon>
        <taxon>Neoptera</taxon>
        <taxon>Paraneoptera</taxon>
        <taxon>Hemiptera</taxon>
        <taxon>Sternorrhyncha</taxon>
        <taxon>Aphidomorpha</taxon>
        <taxon>Aphidoidea</taxon>
        <taxon>Aphididae</taxon>
        <taxon>Aphidini</taxon>
        <taxon>Schizaphis</taxon>
    </lineage>
</organism>
<name>A0A2S2NPJ9_SCHGA</name>
<protein>
    <submittedName>
        <fullName evidence="1">Uncharacterized protein</fullName>
    </submittedName>
</protein>
<gene>
    <name evidence="1" type="ORF">g.25986</name>
</gene>
<reference evidence="1" key="1">
    <citation type="submission" date="2018-04" db="EMBL/GenBank/DDBJ databases">
        <title>Transcriptome of Schizaphis graminum biotype I.</title>
        <authorList>
            <person name="Scully E.D."/>
            <person name="Geib S.M."/>
            <person name="Palmer N.A."/>
            <person name="Koch K."/>
            <person name="Bradshaw J."/>
            <person name="Heng-Moss T."/>
            <person name="Sarath G."/>
        </authorList>
    </citation>
    <scope>NUCLEOTIDE SEQUENCE</scope>
</reference>
<dbReference type="EMBL" id="GGMR01006504">
    <property type="protein sequence ID" value="MBY19123.1"/>
    <property type="molecule type" value="Transcribed_RNA"/>
</dbReference>
<proteinExistence type="predicted"/>
<dbReference type="AlphaFoldDB" id="A0A2S2NPJ9"/>
<sequence length="105" mass="11621">MHPFIEISAHAVSCGGRRRRTFANSYRSHRAFPLPSTPQDAPRIECSRRFVAAAPTVSEQLLLSDKTSSSPPAVNFSFSSVYHHDNNNNNNIILAAVLISRCLIL</sequence>